<feature type="signal peptide" evidence="3">
    <location>
        <begin position="1"/>
        <end position="26"/>
    </location>
</feature>
<reference evidence="4 5" key="1">
    <citation type="submission" date="2019-04" db="EMBL/GenBank/DDBJ databases">
        <title>Comparative genomics and transcriptomics to analyze fruiting body development in filamentous ascomycetes.</title>
        <authorList>
            <consortium name="DOE Joint Genome Institute"/>
            <person name="Lutkenhaus R."/>
            <person name="Traeger S."/>
            <person name="Breuer J."/>
            <person name="Kuo A."/>
            <person name="Lipzen A."/>
            <person name="Pangilinan J."/>
            <person name="Dilworth D."/>
            <person name="Sandor L."/>
            <person name="Poggeler S."/>
            <person name="Barry K."/>
            <person name="Grigoriev I.V."/>
            <person name="Nowrousian M."/>
        </authorList>
    </citation>
    <scope>NUCLEOTIDE SEQUENCE [LARGE SCALE GENOMIC DNA]</scope>
    <source>
        <strain evidence="4 5">CBS 389.68</strain>
    </source>
</reference>
<dbReference type="GO" id="GO:0016491">
    <property type="term" value="F:oxidoreductase activity"/>
    <property type="evidence" value="ECO:0007669"/>
    <property type="project" value="UniProtKB-KW"/>
</dbReference>
<name>A0A4S2MQJ1_9PEZI</name>
<dbReference type="PANTHER" id="PTHR35870">
    <property type="entry name" value="PROTEIN, PUTATIVE (AFU_ORTHOLOGUE AFUA_5G03330)-RELATED"/>
    <property type="match status" value="1"/>
</dbReference>
<feature type="region of interest" description="Disordered" evidence="2">
    <location>
        <begin position="30"/>
        <end position="49"/>
    </location>
</feature>
<feature type="chain" id="PRO_5020286375" evidence="3">
    <location>
        <begin position="27"/>
        <end position="429"/>
    </location>
</feature>
<dbReference type="InParanoid" id="A0A4S2MQJ1"/>
<sequence length="429" mass="48200">MGFHNHTAHHLLALFSLGAPSSLLKASYDHESSYQRPRPPPPSPSDLAKLPIQHLSDRSKSSLFLFYFQNRINTIGVHKTLEETFFSGTPESEQMKIRLFGGFVHSWIHIGYGVEFDQPAIVAEGCAMAACSSAGLVEYYEAMKKKVEGLETPEKEVTIVELLEEMRGNEKLRTAARWTEGDKIKGVLDRAPEEMIEVAAKFRVKPDQETIDRRMAESINAVAYFTHAAQRTNKPVRLDFFLMHCVTSSLFLHPLLSLPFLTLHQKASLLELKVWVDLALYASRRCPSLHLTEITNYTPKSTTTSDTFATYPTTSGRAGTAQEKTVAVPRTPANPWLGVIDRAMAFNEDSHVVKTVRALVNGEKVCAPYEERGEFLVKGEMWKVMAEMCVDAAEESRESGEKEPWVRSAGFDEAWEGYGERFKYGGMKL</sequence>
<organism evidence="4 5">
    <name type="scientific">Ascodesmis nigricans</name>
    <dbReference type="NCBI Taxonomy" id="341454"/>
    <lineage>
        <taxon>Eukaryota</taxon>
        <taxon>Fungi</taxon>
        <taxon>Dikarya</taxon>
        <taxon>Ascomycota</taxon>
        <taxon>Pezizomycotina</taxon>
        <taxon>Pezizomycetes</taxon>
        <taxon>Pezizales</taxon>
        <taxon>Ascodesmidaceae</taxon>
        <taxon>Ascodesmis</taxon>
    </lineage>
</organism>
<evidence type="ECO:0000256" key="3">
    <source>
        <dbReference type="SAM" id="SignalP"/>
    </source>
</evidence>
<gene>
    <name evidence="4" type="ORF">EX30DRAFT_342371</name>
</gene>
<accession>A0A4S2MQJ1</accession>
<dbReference type="AlphaFoldDB" id="A0A4S2MQJ1"/>
<protein>
    <submittedName>
        <fullName evidence="4">Uncharacterized protein</fullName>
    </submittedName>
</protein>
<dbReference type="OrthoDB" id="10004862at2759"/>
<evidence type="ECO:0000256" key="2">
    <source>
        <dbReference type="SAM" id="MobiDB-lite"/>
    </source>
</evidence>
<dbReference type="Proteomes" id="UP000298138">
    <property type="component" value="Unassembled WGS sequence"/>
</dbReference>
<dbReference type="InterPro" id="IPR025337">
    <property type="entry name" value="Questin_oxidase-like"/>
</dbReference>
<evidence type="ECO:0000256" key="1">
    <source>
        <dbReference type="ARBA" id="ARBA00023002"/>
    </source>
</evidence>
<keyword evidence="1" id="KW-0560">Oxidoreductase</keyword>
<proteinExistence type="predicted"/>
<evidence type="ECO:0000313" key="4">
    <source>
        <dbReference type="EMBL" id="TGZ79500.1"/>
    </source>
</evidence>
<dbReference type="PANTHER" id="PTHR35870:SF1">
    <property type="entry name" value="PROTEIN, PUTATIVE (AFU_ORTHOLOGUE AFUA_5G03330)-RELATED"/>
    <property type="match status" value="1"/>
</dbReference>
<keyword evidence="3" id="KW-0732">Signal</keyword>
<dbReference type="Pfam" id="PF14027">
    <property type="entry name" value="Questin_oxidase"/>
    <property type="match status" value="1"/>
</dbReference>
<keyword evidence="5" id="KW-1185">Reference proteome</keyword>
<dbReference type="STRING" id="341454.A0A4S2MQJ1"/>
<evidence type="ECO:0000313" key="5">
    <source>
        <dbReference type="Proteomes" id="UP000298138"/>
    </source>
</evidence>
<dbReference type="EMBL" id="ML220131">
    <property type="protein sequence ID" value="TGZ79500.1"/>
    <property type="molecule type" value="Genomic_DNA"/>
</dbReference>